<dbReference type="Proteomes" id="UP001204144">
    <property type="component" value="Unassembled WGS sequence"/>
</dbReference>
<feature type="compositionally biased region" description="Polar residues" evidence="1">
    <location>
        <begin position="68"/>
        <end position="77"/>
    </location>
</feature>
<feature type="transmembrane region" description="Helical" evidence="2">
    <location>
        <begin position="18"/>
        <end position="36"/>
    </location>
</feature>
<organism evidence="3 4">
    <name type="scientific">Lacihabitans soyangensis</name>
    <dbReference type="NCBI Taxonomy" id="869394"/>
    <lineage>
        <taxon>Bacteria</taxon>
        <taxon>Pseudomonadati</taxon>
        <taxon>Bacteroidota</taxon>
        <taxon>Cytophagia</taxon>
        <taxon>Cytophagales</taxon>
        <taxon>Leadbetterellaceae</taxon>
        <taxon>Lacihabitans</taxon>
    </lineage>
</organism>
<evidence type="ECO:0008006" key="5">
    <source>
        <dbReference type="Google" id="ProtNLM"/>
    </source>
</evidence>
<feature type="compositionally biased region" description="Basic and acidic residues" evidence="1">
    <location>
        <begin position="200"/>
        <end position="214"/>
    </location>
</feature>
<sequence>MIVETFNDIEKDKYQAKAAGISVVLYAFILLSLYLIKIAYEPVAEPIALGVDLNYGVDLVGSGDIQTTNKANPSKNNYDVKPAENKVVSKPTPTKVVEPKPVAPAVKTPPAPSKILTADEDSKVTVKKPSETVKPSAKPSLETSKTTTTAKPATNPTPPQPQRTVDNGSLFKKPTSGTSGSNGTTGTRSGVGGNNNGDGKPGEVGDKGDPRGTLDGKSLYGNPGKGGGSSGASVSISGWKNKGPLNIPKDNSSETGRIRFKVVIDETGEVIAISVQESSLSPSITNYYKEQIKRKLKANLIPEGNPNGNSNGTITINITRGA</sequence>
<evidence type="ECO:0000256" key="2">
    <source>
        <dbReference type="SAM" id="Phobius"/>
    </source>
</evidence>
<keyword evidence="4" id="KW-1185">Reference proteome</keyword>
<feature type="compositionally biased region" description="Basic and acidic residues" evidence="1">
    <location>
        <begin position="120"/>
        <end position="131"/>
    </location>
</feature>
<gene>
    <name evidence="3" type="ORF">EGI31_18910</name>
</gene>
<keyword evidence="2" id="KW-0472">Membrane</keyword>
<feature type="compositionally biased region" description="Low complexity" evidence="1">
    <location>
        <begin position="175"/>
        <end position="188"/>
    </location>
</feature>
<accession>A0AAE3KXH7</accession>
<evidence type="ECO:0000256" key="1">
    <source>
        <dbReference type="SAM" id="MobiDB-lite"/>
    </source>
</evidence>
<feature type="region of interest" description="Disordered" evidence="1">
    <location>
        <begin position="68"/>
        <end position="253"/>
    </location>
</feature>
<feature type="compositionally biased region" description="Low complexity" evidence="1">
    <location>
        <begin position="143"/>
        <end position="154"/>
    </location>
</feature>
<feature type="compositionally biased region" description="Low complexity" evidence="1">
    <location>
        <begin position="231"/>
        <end position="240"/>
    </location>
</feature>
<dbReference type="AlphaFoldDB" id="A0AAE3KXH7"/>
<dbReference type="EMBL" id="RJUF01000180">
    <property type="protein sequence ID" value="MCP9765010.1"/>
    <property type="molecule type" value="Genomic_DNA"/>
</dbReference>
<evidence type="ECO:0000313" key="4">
    <source>
        <dbReference type="Proteomes" id="UP001204144"/>
    </source>
</evidence>
<feature type="compositionally biased region" description="Low complexity" evidence="1">
    <location>
        <begin position="86"/>
        <end position="106"/>
    </location>
</feature>
<protein>
    <recommendedName>
        <fullName evidence="5">Energy transducer TonB</fullName>
    </recommendedName>
</protein>
<keyword evidence="2" id="KW-1133">Transmembrane helix</keyword>
<reference evidence="3 4" key="1">
    <citation type="submission" date="2018-11" db="EMBL/GenBank/DDBJ databases">
        <title>Novel bacteria species description.</title>
        <authorList>
            <person name="Han J.-H."/>
        </authorList>
    </citation>
    <scope>NUCLEOTIDE SEQUENCE [LARGE SCALE GENOMIC DNA]</scope>
    <source>
        <strain evidence="3 4">KCTC23259</strain>
    </source>
</reference>
<evidence type="ECO:0000313" key="3">
    <source>
        <dbReference type="EMBL" id="MCP9765010.1"/>
    </source>
</evidence>
<keyword evidence="2" id="KW-0812">Transmembrane</keyword>
<proteinExistence type="predicted"/>
<comment type="caution">
    <text evidence="3">The sequence shown here is derived from an EMBL/GenBank/DDBJ whole genome shotgun (WGS) entry which is preliminary data.</text>
</comment>
<name>A0AAE3KXH7_9BACT</name>